<dbReference type="Pfam" id="PF06161">
    <property type="entry name" value="DUF975"/>
    <property type="match status" value="1"/>
</dbReference>
<feature type="transmembrane region" description="Helical" evidence="1">
    <location>
        <begin position="26"/>
        <end position="52"/>
    </location>
</feature>
<dbReference type="InterPro" id="IPR010380">
    <property type="entry name" value="DUF975"/>
</dbReference>
<protein>
    <submittedName>
        <fullName evidence="2">DUF975 family protein</fullName>
    </submittedName>
</protein>
<feature type="transmembrane region" description="Helical" evidence="1">
    <location>
        <begin position="208"/>
        <end position="224"/>
    </location>
</feature>
<proteinExistence type="predicted"/>
<evidence type="ECO:0000256" key="1">
    <source>
        <dbReference type="SAM" id="Phobius"/>
    </source>
</evidence>
<reference evidence="2" key="1">
    <citation type="journal article" date="2021" name="PeerJ">
        <title>Extensive microbial diversity within the chicken gut microbiome revealed by metagenomics and culture.</title>
        <authorList>
            <person name="Gilroy R."/>
            <person name="Ravi A."/>
            <person name="Getino M."/>
            <person name="Pursley I."/>
            <person name="Horton D.L."/>
            <person name="Alikhan N.F."/>
            <person name="Baker D."/>
            <person name="Gharbi K."/>
            <person name="Hall N."/>
            <person name="Watson M."/>
            <person name="Adriaenssens E.M."/>
            <person name="Foster-Nyarko E."/>
            <person name="Jarju S."/>
            <person name="Secka A."/>
            <person name="Antonio M."/>
            <person name="Oren A."/>
            <person name="Chaudhuri R.R."/>
            <person name="La Ragione R."/>
            <person name="Hildebrand F."/>
            <person name="Pallen M.J."/>
        </authorList>
    </citation>
    <scope>NUCLEOTIDE SEQUENCE</scope>
    <source>
        <strain evidence="2">ChiGjej4B4-12881</strain>
    </source>
</reference>
<dbReference type="AlphaFoldDB" id="A0A9D1W6J7"/>
<feature type="transmembrane region" description="Helical" evidence="1">
    <location>
        <begin position="116"/>
        <end position="139"/>
    </location>
</feature>
<comment type="caution">
    <text evidence="2">The sequence shown here is derived from an EMBL/GenBank/DDBJ whole genome shotgun (WGS) entry which is preliminary data.</text>
</comment>
<keyword evidence="1" id="KW-0812">Transmembrane</keyword>
<sequence>MDRKLKASELKLEARRLLAGKYGTSAGMLVVVFLLSILGSVAIFFPLIPAIFGAGVTGRVNEGWIFGGLAVFFLMTLLITMVGYVVTAGICRFFYNICTGQAYEIGDLLYGFKNKWWRFVGLGFLYAAVNLAAGIPGAVVEAAANLHPWASWLQVLSALFTLLHFAVTFVLYLFFGQAIYVLVESREEKVFAALGESVRLMRGNKLRYIYLSLSFTGVYVLTFLSFGIGYLWALPYIYTTYILFYLDLKR</sequence>
<accession>A0A9D1W6J7</accession>
<feature type="transmembrane region" description="Helical" evidence="1">
    <location>
        <begin position="64"/>
        <end position="95"/>
    </location>
</feature>
<name>A0A9D1W6J7_9FIRM</name>
<evidence type="ECO:0000313" key="2">
    <source>
        <dbReference type="EMBL" id="HIX53143.1"/>
    </source>
</evidence>
<feature type="transmembrane region" description="Helical" evidence="1">
    <location>
        <begin position="159"/>
        <end position="183"/>
    </location>
</feature>
<reference evidence="2" key="2">
    <citation type="submission" date="2021-04" db="EMBL/GenBank/DDBJ databases">
        <authorList>
            <person name="Gilroy R."/>
        </authorList>
    </citation>
    <scope>NUCLEOTIDE SEQUENCE</scope>
    <source>
        <strain evidence="2">ChiGjej4B4-12881</strain>
    </source>
</reference>
<keyword evidence="1" id="KW-1133">Transmembrane helix</keyword>
<organism evidence="2 3">
    <name type="scientific">Candidatus Lachnoclostridium stercoripullorum</name>
    <dbReference type="NCBI Taxonomy" id="2838635"/>
    <lineage>
        <taxon>Bacteria</taxon>
        <taxon>Bacillati</taxon>
        <taxon>Bacillota</taxon>
        <taxon>Clostridia</taxon>
        <taxon>Lachnospirales</taxon>
        <taxon>Lachnospiraceae</taxon>
    </lineage>
</organism>
<dbReference type="PANTHER" id="PTHR40076">
    <property type="entry name" value="MEMBRANE PROTEIN-RELATED"/>
    <property type="match status" value="1"/>
</dbReference>
<gene>
    <name evidence="2" type="ORF">IAA28_10115</name>
</gene>
<keyword evidence="1" id="KW-0472">Membrane</keyword>
<dbReference type="PANTHER" id="PTHR40076:SF1">
    <property type="entry name" value="MEMBRANE PROTEIN"/>
    <property type="match status" value="1"/>
</dbReference>
<evidence type="ECO:0000313" key="3">
    <source>
        <dbReference type="Proteomes" id="UP000886780"/>
    </source>
</evidence>
<dbReference type="EMBL" id="DXEU01000183">
    <property type="protein sequence ID" value="HIX53143.1"/>
    <property type="molecule type" value="Genomic_DNA"/>
</dbReference>
<dbReference type="Proteomes" id="UP000886780">
    <property type="component" value="Unassembled WGS sequence"/>
</dbReference>